<comment type="caution">
    <text evidence="3">The sequence shown here is derived from an EMBL/GenBank/DDBJ whole genome shotgun (WGS) entry which is preliminary data.</text>
</comment>
<keyword evidence="4" id="KW-1185">Reference proteome</keyword>
<dbReference type="EMBL" id="JBHULK010000001">
    <property type="protein sequence ID" value="MFD2533924.1"/>
    <property type="molecule type" value="Genomic_DNA"/>
</dbReference>
<proteinExistence type="predicted"/>
<organism evidence="3 4">
    <name type="scientific">Gelatiniphilus marinus</name>
    <dbReference type="NCBI Taxonomy" id="1759464"/>
    <lineage>
        <taxon>Bacteria</taxon>
        <taxon>Pseudomonadati</taxon>
        <taxon>Bacteroidota</taxon>
        <taxon>Flavobacteriia</taxon>
        <taxon>Flavobacteriales</taxon>
        <taxon>Flavobacteriaceae</taxon>
        <taxon>Gelatiniphilus</taxon>
    </lineage>
</organism>
<evidence type="ECO:0000313" key="4">
    <source>
        <dbReference type="Proteomes" id="UP001597441"/>
    </source>
</evidence>
<dbReference type="InterPro" id="IPR026444">
    <property type="entry name" value="Secre_tail"/>
</dbReference>
<evidence type="ECO:0000259" key="2">
    <source>
        <dbReference type="Pfam" id="PF18962"/>
    </source>
</evidence>
<gene>
    <name evidence="3" type="ORF">ACFSQS_02320</name>
</gene>
<name>A0ABW5JMM3_9FLAO</name>
<reference evidence="4" key="1">
    <citation type="journal article" date="2019" name="Int. J. Syst. Evol. Microbiol.">
        <title>The Global Catalogue of Microorganisms (GCM) 10K type strain sequencing project: providing services to taxonomists for standard genome sequencing and annotation.</title>
        <authorList>
            <consortium name="The Broad Institute Genomics Platform"/>
            <consortium name="The Broad Institute Genome Sequencing Center for Infectious Disease"/>
            <person name="Wu L."/>
            <person name="Ma J."/>
        </authorList>
    </citation>
    <scope>NUCLEOTIDE SEQUENCE [LARGE SCALE GENOMIC DNA]</scope>
    <source>
        <strain evidence="4">KCTC 42903</strain>
    </source>
</reference>
<sequence length="76" mass="8658">MKIKTYPNPTSESFQINKYVESVSIFDLTGKEVKSFKGNFDKGHTFNISDLTPSICLVKINNNLDEPYTLKIVKLD</sequence>
<evidence type="ECO:0000313" key="3">
    <source>
        <dbReference type="EMBL" id="MFD2533924.1"/>
    </source>
</evidence>
<dbReference type="RefSeq" id="WP_388013469.1">
    <property type="nucleotide sequence ID" value="NZ_JBHUDT010000001.1"/>
</dbReference>
<protein>
    <submittedName>
        <fullName evidence="3">T9SS type A sorting domain-containing protein</fullName>
    </submittedName>
</protein>
<evidence type="ECO:0000256" key="1">
    <source>
        <dbReference type="ARBA" id="ARBA00022729"/>
    </source>
</evidence>
<accession>A0ABW5JMM3</accession>
<dbReference type="Pfam" id="PF18962">
    <property type="entry name" value="Por_Secre_tail"/>
    <property type="match status" value="1"/>
</dbReference>
<dbReference type="NCBIfam" id="TIGR04183">
    <property type="entry name" value="Por_Secre_tail"/>
    <property type="match status" value="1"/>
</dbReference>
<dbReference type="Proteomes" id="UP001597441">
    <property type="component" value="Unassembled WGS sequence"/>
</dbReference>
<feature type="domain" description="Secretion system C-terminal sorting" evidence="2">
    <location>
        <begin position="6"/>
        <end position="66"/>
    </location>
</feature>
<keyword evidence="1" id="KW-0732">Signal</keyword>